<dbReference type="PANTHER" id="PTHR32089:SF112">
    <property type="entry name" value="LYSOZYME-LIKE PROTEIN-RELATED"/>
    <property type="match status" value="1"/>
</dbReference>
<organism evidence="11 12">
    <name type="scientific">Halalkalibacter hemicellulosilyticusJCM 9152</name>
    <dbReference type="NCBI Taxonomy" id="1236971"/>
    <lineage>
        <taxon>Bacteria</taxon>
        <taxon>Bacillati</taxon>
        <taxon>Bacillota</taxon>
        <taxon>Bacilli</taxon>
        <taxon>Bacillales</taxon>
        <taxon>Bacillaceae</taxon>
        <taxon>Halalkalibacter</taxon>
    </lineage>
</organism>
<evidence type="ECO:0000256" key="1">
    <source>
        <dbReference type="ARBA" id="ARBA00004651"/>
    </source>
</evidence>
<evidence type="ECO:0000313" key="11">
    <source>
        <dbReference type="EMBL" id="GAE29868.1"/>
    </source>
</evidence>
<dbReference type="STRING" id="1236971.JCM9152_1254"/>
<dbReference type="GO" id="GO:0006935">
    <property type="term" value="P:chemotaxis"/>
    <property type="evidence" value="ECO:0007669"/>
    <property type="project" value="UniProtKB-KW"/>
</dbReference>
<keyword evidence="5 9" id="KW-1133">Transmembrane helix</keyword>
<keyword evidence="4 9" id="KW-0812">Transmembrane</keyword>
<keyword evidence="3" id="KW-0145">Chemotaxis</keyword>
<feature type="domain" description="Methyl-accepting transducer" evidence="10">
    <location>
        <begin position="393"/>
        <end position="650"/>
    </location>
</feature>
<dbReference type="EMBL" id="BAUU01000007">
    <property type="protein sequence ID" value="GAE29868.1"/>
    <property type="molecule type" value="Genomic_DNA"/>
</dbReference>
<dbReference type="InterPro" id="IPR004089">
    <property type="entry name" value="MCPsignal_dom"/>
</dbReference>
<dbReference type="PROSITE" id="PS50111">
    <property type="entry name" value="CHEMOTAXIS_TRANSDUC_2"/>
    <property type="match status" value="1"/>
</dbReference>
<dbReference type="OrthoDB" id="243053at2"/>
<evidence type="ECO:0000256" key="2">
    <source>
        <dbReference type="ARBA" id="ARBA00022475"/>
    </source>
</evidence>
<dbReference type="AlphaFoldDB" id="W4QDW9"/>
<reference evidence="11" key="1">
    <citation type="journal article" date="2014" name="Genome Announc.">
        <title>Draft Genome Sequences of Three Alkaliphilic Bacillus Strains, Bacillus wakoensis JCM 9140T, Bacillus akibai JCM 9157T, and Bacillus hemicellulosilyticus JCM 9152T.</title>
        <authorList>
            <person name="Yuki M."/>
            <person name="Oshima K."/>
            <person name="Suda W."/>
            <person name="Oshida Y."/>
            <person name="Kitamura K."/>
            <person name="Iida T."/>
            <person name="Hattori M."/>
            <person name="Ohkuma M."/>
        </authorList>
    </citation>
    <scope>NUCLEOTIDE SEQUENCE [LARGE SCALE GENOMIC DNA]</scope>
    <source>
        <strain evidence="11">JCM 9152</strain>
    </source>
</reference>
<dbReference type="SUPFAM" id="SSF103190">
    <property type="entry name" value="Sensory domain-like"/>
    <property type="match status" value="1"/>
</dbReference>
<dbReference type="Proteomes" id="UP000018895">
    <property type="component" value="Unassembled WGS sequence"/>
</dbReference>
<evidence type="ECO:0000256" key="5">
    <source>
        <dbReference type="ARBA" id="ARBA00022989"/>
    </source>
</evidence>
<evidence type="ECO:0000256" key="6">
    <source>
        <dbReference type="ARBA" id="ARBA00023136"/>
    </source>
</evidence>
<dbReference type="Gene3D" id="6.10.340.10">
    <property type="match status" value="1"/>
</dbReference>
<dbReference type="Gene3D" id="1.10.287.950">
    <property type="entry name" value="Methyl-accepting chemotaxis protein"/>
    <property type="match status" value="1"/>
</dbReference>
<comment type="caution">
    <text evidence="11">The sequence shown here is derived from an EMBL/GenBank/DDBJ whole genome shotgun (WGS) entry which is preliminary data.</text>
</comment>
<feature type="transmembrane region" description="Helical" evidence="9">
    <location>
        <begin position="294"/>
        <end position="316"/>
    </location>
</feature>
<evidence type="ECO:0000256" key="7">
    <source>
        <dbReference type="ARBA" id="ARBA00023224"/>
    </source>
</evidence>
<dbReference type="InterPro" id="IPR033479">
    <property type="entry name" value="dCache_1"/>
</dbReference>
<name>W4QDW9_9BACI</name>
<gene>
    <name evidence="11" type="ORF">JCM9152_1254</name>
</gene>
<keyword evidence="7 8" id="KW-0807">Transducer</keyword>
<evidence type="ECO:0000256" key="9">
    <source>
        <dbReference type="SAM" id="Phobius"/>
    </source>
</evidence>
<feature type="transmembrane region" description="Helical" evidence="9">
    <location>
        <begin position="7"/>
        <end position="28"/>
    </location>
</feature>
<dbReference type="InterPro" id="IPR029151">
    <property type="entry name" value="Sensor-like_sf"/>
</dbReference>
<dbReference type="RefSeq" id="WP_035341888.1">
    <property type="nucleotide sequence ID" value="NZ_BAUU01000007.1"/>
</dbReference>
<dbReference type="GO" id="GO:0007165">
    <property type="term" value="P:signal transduction"/>
    <property type="evidence" value="ECO:0007669"/>
    <property type="project" value="UniProtKB-KW"/>
</dbReference>
<comment type="subcellular location">
    <subcellularLocation>
        <location evidence="1">Cell membrane</location>
        <topology evidence="1">Multi-pass membrane protein</topology>
    </subcellularLocation>
</comment>
<keyword evidence="2" id="KW-1003">Cell membrane</keyword>
<dbReference type="Pfam" id="PF02743">
    <property type="entry name" value="dCache_1"/>
    <property type="match status" value="1"/>
</dbReference>
<evidence type="ECO:0000256" key="4">
    <source>
        <dbReference type="ARBA" id="ARBA00022692"/>
    </source>
</evidence>
<dbReference type="GO" id="GO:0005886">
    <property type="term" value="C:plasma membrane"/>
    <property type="evidence" value="ECO:0007669"/>
    <property type="project" value="UniProtKB-SubCell"/>
</dbReference>
<evidence type="ECO:0000259" key="10">
    <source>
        <dbReference type="PROSITE" id="PS50111"/>
    </source>
</evidence>
<keyword evidence="12" id="KW-1185">Reference proteome</keyword>
<evidence type="ECO:0000256" key="3">
    <source>
        <dbReference type="ARBA" id="ARBA00022500"/>
    </source>
</evidence>
<dbReference type="SMART" id="SM00283">
    <property type="entry name" value="MA"/>
    <property type="match status" value="1"/>
</dbReference>
<dbReference type="CDD" id="cd12912">
    <property type="entry name" value="PDC2_MCP_like"/>
    <property type="match status" value="1"/>
</dbReference>
<dbReference type="Pfam" id="PF00015">
    <property type="entry name" value="MCPsignal"/>
    <property type="match status" value="1"/>
</dbReference>
<dbReference type="Gene3D" id="3.30.450.20">
    <property type="entry name" value="PAS domain"/>
    <property type="match status" value="1"/>
</dbReference>
<dbReference type="CDD" id="cd18773">
    <property type="entry name" value="PDC1_HK_sensor"/>
    <property type="match status" value="1"/>
</dbReference>
<protein>
    <submittedName>
        <fullName evidence="11">Methyl-accepting chemotaxis protein</fullName>
    </submittedName>
</protein>
<accession>W4QDW9</accession>
<keyword evidence="6 9" id="KW-0472">Membrane</keyword>
<dbReference type="PANTHER" id="PTHR32089">
    <property type="entry name" value="METHYL-ACCEPTING CHEMOTAXIS PROTEIN MCPB"/>
    <property type="match status" value="1"/>
</dbReference>
<sequence>MSIKVKLMILFTSLIVFIAVGVGGLSIWNSSNTIEGEAELNLSSVAVESATLVNATLKQHTNFLEALAENPIITNEEDRIGYFNEIANKYEYIDFSFAGSSGQVESLTNHSEWTDVSGEAFFERALSGEPATSDVFLSVENQAPLVSYAVPVYENNQISGVLIGTKDASHLTDIIYEIKYGNYESTRGFIANKAGTFQAHPEYMLVEWQLNLIDMANMREMVEQGFIAEEEADFSVEPLGQLFEQRISQGEVGFGEHSFDGIRTLVGYAPVTGTDWVIVVEVDDHEIFQSLNELVISLIIFIVIFITIGVVSTYWVSHSMSKPIKAVTTELNKLANFDLQSNDALQKFEKRKDEIGKMIAALSKMQLNFVDLIKASRTLSGKVLTSSEILTERSQLTERASTEVSQAIDGIASGAVEQAEDTEKGSSQMQELSDHMNNNLKQLIVLTKAIEEVTSLKEHGEKNLHELMDKTEANSKSIQDIKEIIVNTDESAEKIEAASHMIRSISEQTNLLALNAAIEAARAGEAGKGFAVVADEVRKLAEQSNTFTEEIVQIIQELISKTDHAVSTVGLVEEHAVIQTKSIEETRQQFGEMANVIENMQNSANQITNSSDQMQMKKEEIIGLINNLSAISEENAATTEEATASVDEQTSSIKEIARASEELAKLATEMTKSIEQFKI</sequence>
<evidence type="ECO:0000313" key="12">
    <source>
        <dbReference type="Proteomes" id="UP000018895"/>
    </source>
</evidence>
<dbReference type="SUPFAM" id="SSF58104">
    <property type="entry name" value="Methyl-accepting chemotaxis protein (MCP) signaling domain"/>
    <property type="match status" value="1"/>
</dbReference>
<proteinExistence type="predicted"/>
<evidence type="ECO:0000256" key="8">
    <source>
        <dbReference type="PROSITE-ProRule" id="PRU00284"/>
    </source>
</evidence>